<dbReference type="InterPro" id="IPR039498">
    <property type="entry name" value="NTP_transf_5"/>
</dbReference>
<dbReference type="RefSeq" id="WP_104675578.1">
    <property type="nucleotide sequence ID" value="NZ_LRDH01000088.1"/>
</dbReference>
<comment type="caution">
    <text evidence="1">The sequence shown here is derived from an EMBL/GenBank/DDBJ whole genome shotgun (WGS) entry which is preliminary data.</text>
</comment>
<organism evidence="1 2">
    <name type="scientific">Clostridium butyricum</name>
    <dbReference type="NCBI Taxonomy" id="1492"/>
    <lineage>
        <taxon>Bacteria</taxon>
        <taxon>Bacillati</taxon>
        <taxon>Bacillota</taxon>
        <taxon>Clostridia</taxon>
        <taxon>Eubacteriales</taxon>
        <taxon>Clostridiaceae</taxon>
        <taxon>Clostridium</taxon>
    </lineage>
</organism>
<protein>
    <recommendedName>
        <fullName evidence="3">Nucleotidyltransferase family protein</fullName>
    </recommendedName>
</protein>
<reference evidence="1 2" key="1">
    <citation type="submission" date="2016-01" db="EMBL/GenBank/DDBJ databases">
        <title>Characterization of the Clostridium difficile lineages that are prevalent in Hong Kong and China.</title>
        <authorList>
            <person name="Kwok J.S.-L."/>
            <person name="Lam W.-Y."/>
            <person name="Ip M."/>
            <person name="Chan T.-F."/>
            <person name="Hawkey P.M."/>
            <person name="Tsui S.K.-W."/>
        </authorList>
    </citation>
    <scope>NUCLEOTIDE SEQUENCE [LARGE SCALE GENOMIC DNA]</scope>
    <source>
        <strain evidence="1 2">300064</strain>
    </source>
</reference>
<gene>
    <name evidence="1" type="ORF">AWN73_10545</name>
</gene>
<evidence type="ECO:0008006" key="3">
    <source>
        <dbReference type="Google" id="ProtNLM"/>
    </source>
</evidence>
<evidence type="ECO:0000313" key="2">
    <source>
        <dbReference type="Proteomes" id="UP000238081"/>
    </source>
</evidence>
<dbReference type="AlphaFoldDB" id="A0A2S7FCZ2"/>
<sequence length="409" mass="48221">MKSYQKTLLDILRASINKKKFDCRYNITQWVELINEAKEHNISSLIYYTLSKDTLQGIDITLLNGWKKEVIMSNIIQVNHIKQMYNVILELKKENIEIIILKGLVLRKLYPRPELRTMGDADILVKVDDYKNVKKCLSKLGYVSSNHNNTIHEGFICSGNLEIEVHNKLINNDFIYVDNNKFEDELWSKKTIVEFNGVSTNTLSKEDFLIHLCFHMAVHTKAIGYGIRQLYDLTLFLINNINEIKWIEFEEKLSQYGLLKYVQGLIMLIDKIFYMNISDRFTKDNNIQDKEINLLLENIMMSGVHGKKHLNEDFQILYKSSNKHKDDQALIRRFLRFLFPHKGTLIYEYGEKYSYINNNIILIPVAWTDRIFNGILKKYGLINTINQIKYCLIIIRMRRNIIKSFSIPN</sequence>
<dbReference type="Pfam" id="PF14907">
    <property type="entry name" value="NTP_transf_5"/>
    <property type="match status" value="1"/>
</dbReference>
<accession>A0A2S7FCZ2</accession>
<dbReference type="Proteomes" id="UP000238081">
    <property type="component" value="Unassembled WGS sequence"/>
</dbReference>
<evidence type="ECO:0000313" key="1">
    <source>
        <dbReference type="EMBL" id="PPV16297.1"/>
    </source>
</evidence>
<proteinExistence type="predicted"/>
<dbReference type="EMBL" id="LRDH01000088">
    <property type="protein sequence ID" value="PPV16297.1"/>
    <property type="molecule type" value="Genomic_DNA"/>
</dbReference>
<name>A0A2S7FCZ2_CLOBU</name>